<organism evidence="1">
    <name type="scientific">marine sediment metagenome</name>
    <dbReference type="NCBI Taxonomy" id="412755"/>
    <lineage>
        <taxon>unclassified sequences</taxon>
        <taxon>metagenomes</taxon>
        <taxon>ecological metagenomes</taxon>
    </lineage>
</organism>
<dbReference type="InterPro" id="IPR023214">
    <property type="entry name" value="HAD_sf"/>
</dbReference>
<proteinExistence type="predicted"/>
<dbReference type="Gene3D" id="3.40.50.1000">
    <property type="entry name" value="HAD superfamily/HAD-like"/>
    <property type="match status" value="1"/>
</dbReference>
<dbReference type="AlphaFoldDB" id="A0A0F9K8C0"/>
<accession>A0A0F9K8C0</accession>
<sequence length="126" mass="14479">MKIICIDFDGVLHSYKSGWKGAEHIPDPPVNGAIVWLRSMILYPDFQVCIYSSRSRQDGGIKAMRHWLLAYGMSSPEIEQIEFPTQKPAAFITIDDRAICFTGKFPDVLEVRDFKSWYEVECDIET</sequence>
<dbReference type="EMBL" id="LAZR01009731">
    <property type="protein sequence ID" value="KKM70901.1"/>
    <property type="molecule type" value="Genomic_DNA"/>
</dbReference>
<name>A0A0F9K8C0_9ZZZZ</name>
<gene>
    <name evidence="1" type="ORF">LCGC14_1436060</name>
</gene>
<comment type="caution">
    <text evidence="1">The sequence shown here is derived from an EMBL/GenBank/DDBJ whole genome shotgun (WGS) entry which is preliminary data.</text>
</comment>
<protein>
    <recommendedName>
        <fullName evidence="2">FCP1 homology domain-containing protein</fullName>
    </recommendedName>
</protein>
<evidence type="ECO:0000313" key="1">
    <source>
        <dbReference type="EMBL" id="KKM70901.1"/>
    </source>
</evidence>
<reference evidence="1" key="1">
    <citation type="journal article" date="2015" name="Nature">
        <title>Complex archaea that bridge the gap between prokaryotes and eukaryotes.</title>
        <authorList>
            <person name="Spang A."/>
            <person name="Saw J.H."/>
            <person name="Jorgensen S.L."/>
            <person name="Zaremba-Niedzwiedzka K."/>
            <person name="Martijn J."/>
            <person name="Lind A.E."/>
            <person name="van Eijk R."/>
            <person name="Schleper C."/>
            <person name="Guy L."/>
            <person name="Ettema T.J."/>
        </authorList>
    </citation>
    <scope>NUCLEOTIDE SEQUENCE</scope>
</reference>
<evidence type="ECO:0008006" key="2">
    <source>
        <dbReference type="Google" id="ProtNLM"/>
    </source>
</evidence>